<dbReference type="STRING" id="1684307.A0A316U9E3"/>
<dbReference type="PANTHER" id="PTHR28037">
    <property type="entry name" value="ALCOHOL O-ACETYLTRANSFERASE 1-RELATED"/>
    <property type="match status" value="1"/>
</dbReference>
<protein>
    <recommendedName>
        <fullName evidence="3">CoA-dependent acyltransferase</fullName>
    </recommendedName>
</protein>
<reference evidence="1 2" key="1">
    <citation type="journal article" date="2018" name="Mol. Biol. Evol.">
        <title>Broad Genomic Sampling Reveals a Smut Pathogenic Ancestry of the Fungal Clade Ustilaginomycotina.</title>
        <authorList>
            <person name="Kijpornyongpan T."/>
            <person name="Mondo S.J."/>
            <person name="Barry K."/>
            <person name="Sandor L."/>
            <person name="Lee J."/>
            <person name="Lipzen A."/>
            <person name="Pangilinan J."/>
            <person name="LaButti K."/>
            <person name="Hainaut M."/>
            <person name="Henrissat B."/>
            <person name="Grigoriev I.V."/>
            <person name="Spatafora J.W."/>
            <person name="Aime M.C."/>
        </authorList>
    </citation>
    <scope>NUCLEOTIDE SEQUENCE [LARGE SCALE GENOMIC DNA]</scope>
    <source>
        <strain evidence="1 2">MCA 4718</strain>
    </source>
</reference>
<dbReference type="Gene3D" id="3.30.559.30">
    <property type="entry name" value="Nonribosomal peptide synthetase, condensation domain"/>
    <property type="match status" value="1"/>
</dbReference>
<proteinExistence type="predicted"/>
<gene>
    <name evidence="1" type="ORF">BCV69DRAFT_299928</name>
</gene>
<dbReference type="RefSeq" id="XP_025346775.1">
    <property type="nucleotide sequence ID" value="XM_025494391.1"/>
</dbReference>
<dbReference type="GeneID" id="37016125"/>
<keyword evidence="2" id="KW-1185">Reference proteome</keyword>
<dbReference type="InterPro" id="IPR023213">
    <property type="entry name" value="CAT-like_dom_sf"/>
</dbReference>
<organism evidence="1 2">
    <name type="scientific">Pseudomicrostroma glucosiphilum</name>
    <dbReference type="NCBI Taxonomy" id="1684307"/>
    <lineage>
        <taxon>Eukaryota</taxon>
        <taxon>Fungi</taxon>
        <taxon>Dikarya</taxon>
        <taxon>Basidiomycota</taxon>
        <taxon>Ustilaginomycotina</taxon>
        <taxon>Exobasidiomycetes</taxon>
        <taxon>Microstromatales</taxon>
        <taxon>Microstromatales incertae sedis</taxon>
        <taxon>Pseudomicrostroma</taxon>
    </lineage>
</organism>
<accession>A0A316U9E3</accession>
<dbReference type="PANTHER" id="PTHR28037:SF1">
    <property type="entry name" value="ALCOHOL O-ACETYLTRANSFERASE 1-RELATED"/>
    <property type="match status" value="1"/>
</dbReference>
<dbReference type="Proteomes" id="UP000245942">
    <property type="component" value="Unassembled WGS sequence"/>
</dbReference>
<evidence type="ECO:0000313" key="2">
    <source>
        <dbReference type="Proteomes" id="UP000245942"/>
    </source>
</evidence>
<sequence>MDLSKTDELRRRLQWTRDAGKSRLTRSLISAERSLYTSTQPTGRGYCEFYMVHSVLIKVDAAGGSGDVARFIRQAWRSLYTRIPTLSVLAELSDEGVPVFVYQKDFEQSQEEQWANATFKVHTAEVQSISPECLLQEATAQVCQSACPFNDQGHAFLDATILESDVTKDPTSTVTVALTLRTSHLCFDGTGVWHVMHALLGAMASGAASRRSKETPEPSFLTYLNSDIIEADHSELAQQQIEAMNFPNGHLFGPASMEDAEMSPSMGMSKQRLSTEATASALLRCRQLGVTVSQLLQACFLVAMLEVYPAVETSQIYYDFPINLRDLIPLPKSFYGNAIDVTFNVLPCKPLTDNVRKGRLSTSEDAIAVHRLAQALTSIVIAHRGNAVVETFSLMTAFEALMKQATTSQEDKAPSSVRAPPIVCTADGLLDRHIATLYRGDSLDVQVLDADVMLRRTLSLISGRTYSFDGRLTFLLTFTPGIWPQTKVDKILATSIRNLDFILASDIGDVVQTS</sequence>
<dbReference type="EMBL" id="KZ819330">
    <property type="protein sequence ID" value="PWN19615.1"/>
    <property type="molecule type" value="Genomic_DNA"/>
</dbReference>
<dbReference type="AlphaFoldDB" id="A0A316U9E3"/>
<dbReference type="InterPro" id="IPR052058">
    <property type="entry name" value="Alcohol_O-acetyltransferase"/>
</dbReference>
<name>A0A316U9E3_9BASI</name>
<evidence type="ECO:0000313" key="1">
    <source>
        <dbReference type="EMBL" id="PWN19615.1"/>
    </source>
</evidence>
<dbReference type="Gene3D" id="3.30.559.10">
    <property type="entry name" value="Chloramphenicol acetyltransferase-like domain"/>
    <property type="match status" value="1"/>
</dbReference>
<evidence type="ECO:0008006" key="3">
    <source>
        <dbReference type="Google" id="ProtNLM"/>
    </source>
</evidence>